<evidence type="ECO:0000313" key="3">
    <source>
        <dbReference type="EMBL" id="BDH78831.1"/>
    </source>
</evidence>
<dbReference type="Proteomes" id="UP000831817">
    <property type="component" value="Chromosome"/>
</dbReference>
<name>A0ABM7YAH9_9EURY</name>
<dbReference type="PROSITE" id="PS50084">
    <property type="entry name" value="KH_TYPE_1"/>
    <property type="match status" value="1"/>
</dbReference>
<reference evidence="3 4" key="1">
    <citation type="submission" date="2022-04" db="EMBL/GenBank/DDBJ databases">
        <title>Complete genome of Methanothermobacter tenebrarum strain RMAS.</title>
        <authorList>
            <person name="Nakamura K."/>
            <person name="Oshima K."/>
            <person name="Hattori M."/>
            <person name="Kamagata Y."/>
            <person name="Takamizawa K."/>
        </authorList>
    </citation>
    <scope>NUCLEOTIDE SEQUENCE [LARGE SCALE GENOMIC DNA]</scope>
    <source>
        <strain evidence="3 4">RMAS</strain>
    </source>
</reference>
<keyword evidence="1" id="KW-0694">RNA-binding</keyword>
<dbReference type="GO" id="GO:0003746">
    <property type="term" value="F:translation elongation factor activity"/>
    <property type="evidence" value="ECO:0007669"/>
    <property type="project" value="UniProtKB-KW"/>
</dbReference>
<protein>
    <submittedName>
        <fullName evidence="3">Transcription elongation factor NusA</fullName>
    </submittedName>
</protein>
<accession>A0ABM7YAH9</accession>
<keyword evidence="3" id="KW-0648">Protein biosynthesis</keyword>
<organism evidence="3 4">
    <name type="scientific">Methanothermobacter tenebrarum</name>
    <dbReference type="NCBI Taxonomy" id="680118"/>
    <lineage>
        <taxon>Archaea</taxon>
        <taxon>Methanobacteriati</taxon>
        <taxon>Methanobacteriota</taxon>
        <taxon>Methanomada group</taxon>
        <taxon>Methanobacteria</taxon>
        <taxon>Methanobacteriales</taxon>
        <taxon>Methanobacteriaceae</taxon>
        <taxon>Methanothermobacter</taxon>
    </lineage>
</organism>
<dbReference type="SUPFAM" id="SSF54814">
    <property type="entry name" value="Prokaryotic type KH domain (KH-domain type II)"/>
    <property type="match status" value="1"/>
</dbReference>
<evidence type="ECO:0000259" key="2">
    <source>
        <dbReference type="SMART" id="SM00322"/>
    </source>
</evidence>
<keyword evidence="4" id="KW-1185">Reference proteome</keyword>
<proteinExistence type="predicted"/>
<dbReference type="InterPro" id="IPR025249">
    <property type="entry name" value="TF_NusA_KH_1st"/>
</dbReference>
<dbReference type="Pfam" id="PF13184">
    <property type="entry name" value="KH_NusA_1st"/>
    <property type="match status" value="1"/>
</dbReference>
<dbReference type="Gene3D" id="3.30.300.20">
    <property type="match status" value="1"/>
</dbReference>
<dbReference type="EMBL" id="AP025698">
    <property type="protein sequence ID" value="BDH78831.1"/>
    <property type="molecule type" value="Genomic_DNA"/>
</dbReference>
<keyword evidence="3" id="KW-0251">Elongation factor</keyword>
<dbReference type="RefSeq" id="WP_345894008.1">
    <property type="nucleotide sequence ID" value="NZ_AP025698.1"/>
</dbReference>
<dbReference type="GeneID" id="71964718"/>
<feature type="domain" description="K Homology" evidence="2">
    <location>
        <begin position="56"/>
        <end position="112"/>
    </location>
</feature>
<evidence type="ECO:0000313" key="4">
    <source>
        <dbReference type="Proteomes" id="UP000831817"/>
    </source>
</evidence>
<dbReference type="SMART" id="SM00322">
    <property type="entry name" value="KH"/>
    <property type="match status" value="1"/>
</dbReference>
<dbReference type="NCBIfam" id="NF005013">
    <property type="entry name" value="PRK06418.1"/>
    <property type="match status" value="1"/>
</dbReference>
<dbReference type="InterPro" id="IPR009019">
    <property type="entry name" value="KH_sf_prok-type"/>
</dbReference>
<dbReference type="InterPro" id="IPR004087">
    <property type="entry name" value="KH_dom"/>
</dbReference>
<dbReference type="InterPro" id="IPR015946">
    <property type="entry name" value="KH_dom-like_a/b"/>
</dbReference>
<sequence>MMGLPICDVCLKSGILCQGCEDKLKSGEVSELELEISKVLYRLAEGKLGFKRAIDMGDVVIIITDRDQVGKLIGKGGKIVRTISRAIGKRVRIVGEDSDLKSVAEDVLAPARISGINIVYGKDGKEKFKIRVIKEDARRIPASLDVLNRIIKRLTGEETTIVVDEY</sequence>
<evidence type="ECO:0000256" key="1">
    <source>
        <dbReference type="PROSITE-ProRule" id="PRU00117"/>
    </source>
</evidence>
<gene>
    <name evidence="3" type="ORF">MTTB_02100</name>
</gene>